<comment type="similarity">
    <text evidence="1">Belongs to the protein kinase superfamily. ADCK protein kinase family.</text>
</comment>
<sequence length="811" mass="90476">MPGHRQSDNDERCNIIRRSSRKRRRRGVLLLVSAAILTSTVDGYLSSFTLRSSHPSQYQGYRPTGRNAVQSLQSTSSSAALSSGHLSGDDGSQSLFKHVGYDAKSIINYYDQRPWEVGLRLNMLGLPLLGWYFGLLTDNLLKIDGKESTERKRGAELREHLVRSKSVALIKSGQALSLRPDLLKSKIWAEELGRLVDSVGSFSDLDAFAIMKDELGDIYPKVKRAKKLESSSFTRRSGKRTRLSRLVESDPLLSMFEFYNDARSVASASIGQVYKARIRRGPVLEAAIGKEAAKRWGGVTVAIKIQRPDVAASAALDMYLIRRTTMWLSKFRGGDVVAIADTFGQQLFGELDYTREAQNCERFRGLYGTGERWDDVDVPASCVELTRKRVLVQEWIEGEKGPWKGEKGIEMVRIGLRCSTDQLLRTGLFHADPHRGNLLRTSNGHLAVIDYGMMSDIPEKDRYGLIGLVIGLKLKDFSLATENLLKVCFFCSIAYFGRAHLLHSLDFSMILLKLRLAIKNATGGSNKASDLSFAQLQVELDEISRDNVLTFRIPPYITIIIRSLTILEGFALDVDPNFRLIRGAYPYVLKQLLNPEGSQQTPEALNDLLVRTLTVNGESKEVEWGRLRDLLGLAEKASRRYNPTQAIDEDDKSGVSRKTIELFFKFMTSKTGAFLKLPLINELAESIDGMASTQEANLIRASGGMVRPLPGGNGPVNTKRMEEMSEVFDVIKSAFMVGGGSSSSSPQEQLKLLRELIGLLTDEQLRDLAMPLLPELGSVVRNVAVEILEIRSSRAIRDVILGRENRNRLYT</sequence>
<dbReference type="InterPro" id="IPR011009">
    <property type="entry name" value="Kinase-like_dom_sf"/>
</dbReference>
<organism evidence="3 4">
    <name type="scientific">Thalassiosira oceanica</name>
    <name type="common">Marine diatom</name>
    <dbReference type="NCBI Taxonomy" id="159749"/>
    <lineage>
        <taxon>Eukaryota</taxon>
        <taxon>Sar</taxon>
        <taxon>Stramenopiles</taxon>
        <taxon>Ochrophyta</taxon>
        <taxon>Bacillariophyta</taxon>
        <taxon>Coscinodiscophyceae</taxon>
        <taxon>Thalassiosirophycidae</taxon>
        <taxon>Thalassiosirales</taxon>
        <taxon>Thalassiosiraceae</taxon>
        <taxon>Thalassiosira</taxon>
    </lineage>
</organism>
<dbReference type="InterPro" id="IPR004147">
    <property type="entry name" value="ABC1_dom"/>
</dbReference>
<evidence type="ECO:0000313" key="3">
    <source>
        <dbReference type="EMBL" id="EJK64799.1"/>
    </source>
</evidence>
<reference evidence="3 4" key="1">
    <citation type="journal article" date="2012" name="Genome Biol.">
        <title>Genome and low-iron response of an oceanic diatom adapted to chronic iron limitation.</title>
        <authorList>
            <person name="Lommer M."/>
            <person name="Specht M."/>
            <person name="Roy A.S."/>
            <person name="Kraemer L."/>
            <person name="Andreson R."/>
            <person name="Gutowska M.A."/>
            <person name="Wolf J."/>
            <person name="Bergner S.V."/>
            <person name="Schilhabel M.B."/>
            <person name="Klostermeier U.C."/>
            <person name="Beiko R.G."/>
            <person name="Rosenstiel P."/>
            <person name="Hippler M."/>
            <person name="Laroche J."/>
        </authorList>
    </citation>
    <scope>NUCLEOTIDE SEQUENCE [LARGE SCALE GENOMIC DNA]</scope>
    <source>
        <strain evidence="3 4">CCMP1005</strain>
    </source>
</reference>
<evidence type="ECO:0000313" key="4">
    <source>
        <dbReference type="Proteomes" id="UP000266841"/>
    </source>
</evidence>
<dbReference type="eggNOG" id="KOG1235">
    <property type="taxonomic scope" value="Eukaryota"/>
</dbReference>
<protein>
    <recommendedName>
        <fullName evidence="2">ABC1 atypical kinase-like domain-containing protein</fullName>
    </recommendedName>
</protein>
<keyword evidence="4" id="KW-1185">Reference proteome</keyword>
<dbReference type="Pfam" id="PF03109">
    <property type="entry name" value="ABC1"/>
    <property type="match status" value="1"/>
</dbReference>
<dbReference type="OMA" id="NCERFRG"/>
<dbReference type="OrthoDB" id="427480at2759"/>
<evidence type="ECO:0000256" key="1">
    <source>
        <dbReference type="ARBA" id="ARBA00009670"/>
    </source>
</evidence>
<proteinExistence type="inferred from homology"/>
<dbReference type="CDD" id="cd05121">
    <property type="entry name" value="ABC1_ADCK3-like"/>
    <property type="match status" value="1"/>
</dbReference>
<dbReference type="PANTHER" id="PTHR10566">
    <property type="entry name" value="CHAPERONE-ACTIVITY OF BC1 COMPLEX CABC1 -RELATED"/>
    <property type="match status" value="1"/>
</dbReference>
<name>K0SIM7_THAOC</name>
<dbReference type="PANTHER" id="PTHR10566:SF128">
    <property type="entry name" value="UBIB DOMAIN CONTAINING KINASE"/>
    <property type="match status" value="1"/>
</dbReference>
<dbReference type="InterPro" id="IPR050154">
    <property type="entry name" value="UbiB_kinase"/>
</dbReference>
<feature type="domain" description="ABC1 atypical kinase-like" evidence="2">
    <location>
        <begin position="254"/>
        <end position="479"/>
    </location>
</feature>
<comment type="caution">
    <text evidence="3">The sequence shown here is derived from an EMBL/GenBank/DDBJ whole genome shotgun (WGS) entry which is preliminary data.</text>
</comment>
<dbReference type="AlphaFoldDB" id="K0SIM7"/>
<evidence type="ECO:0000259" key="2">
    <source>
        <dbReference type="Pfam" id="PF03109"/>
    </source>
</evidence>
<accession>K0SIM7</accession>
<dbReference type="Proteomes" id="UP000266841">
    <property type="component" value="Unassembled WGS sequence"/>
</dbReference>
<gene>
    <name evidence="3" type="ORF">THAOC_14428</name>
</gene>
<dbReference type="SUPFAM" id="SSF56112">
    <property type="entry name" value="Protein kinase-like (PK-like)"/>
    <property type="match status" value="1"/>
</dbReference>
<dbReference type="EMBL" id="AGNL01016853">
    <property type="protein sequence ID" value="EJK64799.1"/>
    <property type="molecule type" value="Genomic_DNA"/>
</dbReference>